<keyword evidence="3" id="KW-1185">Reference proteome</keyword>
<gene>
    <name evidence="2" type="ORF">AB2L27_10500</name>
</gene>
<evidence type="ECO:0008006" key="4">
    <source>
        <dbReference type="Google" id="ProtNLM"/>
    </source>
</evidence>
<evidence type="ECO:0000313" key="3">
    <source>
        <dbReference type="Proteomes" id="UP001565927"/>
    </source>
</evidence>
<name>A0ABV4H0V3_9ACTN</name>
<sequence length="230" mass="24810">MTSSNTPLTGSPRAEVPARVVRPARATTPTSAPARRPLAVDPEADRVVGLVQRLRAHWTRSGADIATRLRPGVEDAQLDAVERQTGLLIPRAVRAWWRAVDGVDPVRTTFRTSAPTVGPGGWVPLRLEDAVARATGQGPGLAAPPALLPVFARDEELIAVRLGSSRAVVEQLVLADDGESYQHAWRTGFEDLLSTWADSLLAAVIWLPDAHDWVTDPFALQALPHAELLD</sequence>
<proteinExistence type="predicted"/>
<evidence type="ECO:0000256" key="1">
    <source>
        <dbReference type="SAM" id="MobiDB-lite"/>
    </source>
</evidence>
<comment type="caution">
    <text evidence="2">The sequence shown here is derived from an EMBL/GenBank/DDBJ whole genome shotgun (WGS) entry which is preliminary data.</text>
</comment>
<evidence type="ECO:0000313" key="2">
    <source>
        <dbReference type="EMBL" id="MEZ0165191.1"/>
    </source>
</evidence>
<accession>A0ABV4H0V3</accession>
<organism evidence="2 3">
    <name type="scientific">Kineococcus halophytocola</name>
    <dbReference type="NCBI Taxonomy" id="3234027"/>
    <lineage>
        <taxon>Bacteria</taxon>
        <taxon>Bacillati</taxon>
        <taxon>Actinomycetota</taxon>
        <taxon>Actinomycetes</taxon>
        <taxon>Kineosporiales</taxon>
        <taxon>Kineosporiaceae</taxon>
        <taxon>Kineococcus</taxon>
    </lineage>
</organism>
<feature type="region of interest" description="Disordered" evidence="1">
    <location>
        <begin position="1"/>
        <end position="40"/>
    </location>
</feature>
<dbReference type="EMBL" id="JBGFTU010000010">
    <property type="protein sequence ID" value="MEZ0165191.1"/>
    <property type="molecule type" value="Genomic_DNA"/>
</dbReference>
<protein>
    <recommendedName>
        <fullName evidence="4">Knr4/Smi1-like domain-containing protein</fullName>
    </recommendedName>
</protein>
<feature type="compositionally biased region" description="Low complexity" evidence="1">
    <location>
        <begin position="23"/>
        <end position="37"/>
    </location>
</feature>
<reference evidence="2 3" key="1">
    <citation type="submission" date="2024-07" db="EMBL/GenBank/DDBJ databases">
        <authorList>
            <person name="Thanompreechachai J."/>
            <person name="Duangmal K."/>
        </authorList>
    </citation>
    <scope>NUCLEOTIDE SEQUENCE [LARGE SCALE GENOMIC DNA]</scope>
    <source>
        <strain evidence="2 3">LSe6-4</strain>
    </source>
</reference>
<dbReference type="Proteomes" id="UP001565927">
    <property type="component" value="Unassembled WGS sequence"/>
</dbReference>